<feature type="binding site" evidence="8">
    <location>
        <position position="281"/>
    </location>
    <ligand>
        <name>Mn(2+)</name>
        <dbReference type="ChEBI" id="CHEBI:29035"/>
        <label>2</label>
    </ligand>
</feature>
<dbReference type="Pfam" id="PF00883">
    <property type="entry name" value="Peptidase_M17"/>
    <property type="match status" value="1"/>
</dbReference>
<dbReference type="Gene3D" id="3.40.220.10">
    <property type="entry name" value="Leucine Aminopeptidase, subunit E, domain 1"/>
    <property type="match status" value="1"/>
</dbReference>
<comment type="function">
    <text evidence="7 8">Presumably involved in the processing and regular turnover of intracellular proteins. Catalyzes the removal of unsubstituted N-terminal amino acids from various peptides.</text>
</comment>
<sequence>MKGPSGSENIQVSIDWKEDLDAAQYDVDAFIVLVSPQGTEEGSMRQVWNSLLLPLMESHLFSAAKFQTYAVPLPGRGEYRTVIFVGTGERPLSSEELRIASAQVARAARKMRAKRLAWELSTPLVTFTVEQQASAAAQALTEGMILGSYRHKQYKKSSTSSYEGIEQLIFLRKGKVSAAELADWERGILHGRVYAESACLARDLTNLPGNFLVPEDLARAALDVAERHGLESAVLDEKELEQLGMGGLIAVGQGSVHPPRLIMIKYQGRSDWEDVIGLVGKGITFDTGGISLKKRLGMEEMISDMGGAAAVLGVMNALGALRPAVNVVMVIPTAENMPGGNAFKPGDIIRSLSGRTIEVLNTDAEGRVVLADGMTYARQQGAVKLIDVATLTGAVLSALGDVATGAVTNDDVMLEEFIMASKRTGEKVWPLPAYKEFWDMLKSDVADLSNSTGSRGAAITAGLFIGTFAEGLPWIHLDIAGTAFLSKERGVNPKGATGVMVRTITEWILSQQVVIH</sequence>
<evidence type="ECO:0000256" key="8">
    <source>
        <dbReference type="HAMAP-Rule" id="MF_00181"/>
    </source>
</evidence>
<dbReference type="EC" id="3.4.11.1" evidence="8"/>
<reference evidence="10 11" key="1">
    <citation type="submission" date="2023-03" db="EMBL/GenBank/DDBJ databases">
        <title>Bacillus Genome Sequencing.</title>
        <authorList>
            <person name="Dunlap C."/>
        </authorList>
    </citation>
    <scope>NUCLEOTIDE SEQUENCE [LARGE SCALE GENOMIC DNA]</scope>
    <source>
        <strain evidence="10 11">NRS-52</strain>
    </source>
</reference>
<feature type="binding site" evidence="8">
    <location>
        <position position="304"/>
    </location>
    <ligand>
        <name>Mn(2+)</name>
        <dbReference type="ChEBI" id="CHEBI:29035"/>
        <label>2</label>
    </ligand>
</feature>
<evidence type="ECO:0000256" key="3">
    <source>
        <dbReference type="ARBA" id="ARBA00009528"/>
    </source>
</evidence>
<organism evidence="10 11">
    <name type="scientific">Paenibacillus chibensis</name>
    <dbReference type="NCBI Taxonomy" id="59846"/>
    <lineage>
        <taxon>Bacteria</taxon>
        <taxon>Bacillati</taxon>
        <taxon>Bacillota</taxon>
        <taxon>Bacilli</taxon>
        <taxon>Bacillales</taxon>
        <taxon>Paenibacillaceae</taxon>
        <taxon>Paenibacillus</taxon>
    </lineage>
</organism>
<evidence type="ECO:0000256" key="4">
    <source>
        <dbReference type="ARBA" id="ARBA00022438"/>
    </source>
</evidence>
<evidence type="ECO:0000256" key="6">
    <source>
        <dbReference type="ARBA" id="ARBA00022801"/>
    </source>
</evidence>
<evidence type="ECO:0000256" key="7">
    <source>
        <dbReference type="ARBA" id="ARBA00049972"/>
    </source>
</evidence>
<feature type="active site" evidence="8">
    <location>
        <position position="367"/>
    </location>
</feature>
<dbReference type="CDD" id="cd00433">
    <property type="entry name" value="Peptidase_M17"/>
    <property type="match status" value="1"/>
</dbReference>
<comment type="cofactor">
    <cofactor evidence="8">
        <name>Mn(2+)</name>
        <dbReference type="ChEBI" id="CHEBI:29035"/>
    </cofactor>
    <text evidence="8">Binds 2 manganese ions per subunit.</text>
</comment>
<keyword evidence="11" id="KW-1185">Reference proteome</keyword>
<feature type="binding site" evidence="8">
    <location>
        <position position="363"/>
    </location>
    <ligand>
        <name>Mn(2+)</name>
        <dbReference type="ChEBI" id="CHEBI:29035"/>
        <label>1</label>
    </ligand>
</feature>
<evidence type="ECO:0000313" key="11">
    <source>
        <dbReference type="Proteomes" id="UP001343257"/>
    </source>
</evidence>
<comment type="catalytic activity">
    <reaction evidence="1 8">
        <text>Release of an N-terminal amino acid, Xaa-|-Yaa-, in which Xaa is preferably Leu, but may be other amino acids including Pro although not Arg or Lys, and Yaa may be Pro. Amino acid amides and methyl esters are also readily hydrolyzed, but rates on arylamides are exceedingly low.</text>
        <dbReference type="EC" id="3.4.11.1"/>
    </reaction>
</comment>
<dbReference type="InterPro" id="IPR000819">
    <property type="entry name" value="Peptidase_M17_C"/>
</dbReference>
<dbReference type="SUPFAM" id="SSF52949">
    <property type="entry name" value="Macro domain-like"/>
    <property type="match status" value="1"/>
</dbReference>
<keyword evidence="8" id="KW-0963">Cytoplasm</keyword>
<name>A0ABU6PVW9_9BACL</name>
<dbReference type="SUPFAM" id="SSF53187">
    <property type="entry name" value="Zn-dependent exopeptidases"/>
    <property type="match status" value="1"/>
</dbReference>
<accession>A0ABU6PVW9</accession>
<keyword evidence="4 8" id="KW-0031">Aminopeptidase</keyword>
<comment type="caution">
    <text evidence="10">The sequence shown here is derived from an EMBL/GenBank/DDBJ whole genome shotgun (WGS) entry which is preliminary data.</text>
</comment>
<protein>
    <recommendedName>
        <fullName evidence="8">Probable cytosol aminopeptidase</fullName>
        <ecNumber evidence="8">3.4.11.1</ecNumber>
    </recommendedName>
    <alternativeName>
        <fullName evidence="8">Leucine aminopeptidase</fullName>
        <shortName evidence="8">LAP</shortName>
        <ecNumber evidence="8">3.4.11.10</ecNumber>
    </alternativeName>
    <alternativeName>
        <fullName evidence="8">Leucyl aminopeptidase</fullName>
    </alternativeName>
</protein>
<feature type="binding site" evidence="8">
    <location>
        <position position="286"/>
    </location>
    <ligand>
        <name>Mn(2+)</name>
        <dbReference type="ChEBI" id="CHEBI:29035"/>
        <label>1</label>
    </ligand>
</feature>
<dbReference type="Gene3D" id="3.40.630.10">
    <property type="entry name" value="Zn peptidases"/>
    <property type="match status" value="1"/>
</dbReference>
<dbReference type="PANTHER" id="PTHR11963">
    <property type="entry name" value="LEUCINE AMINOPEPTIDASE-RELATED"/>
    <property type="match status" value="1"/>
</dbReference>
<dbReference type="HAMAP" id="MF_00181">
    <property type="entry name" value="Cytosol_peptidase_M17"/>
    <property type="match status" value="1"/>
</dbReference>
<dbReference type="PROSITE" id="PS00631">
    <property type="entry name" value="CYTOSOL_AP"/>
    <property type="match status" value="1"/>
</dbReference>
<dbReference type="InterPro" id="IPR011356">
    <property type="entry name" value="Leucine_aapep/pepB"/>
</dbReference>
<dbReference type="InterPro" id="IPR008283">
    <property type="entry name" value="Peptidase_M17_N"/>
</dbReference>
<feature type="active site" evidence="8">
    <location>
        <position position="293"/>
    </location>
</feature>
<dbReference type="PANTHER" id="PTHR11963:SF23">
    <property type="entry name" value="CYTOSOL AMINOPEPTIDASE"/>
    <property type="match status" value="1"/>
</dbReference>
<feature type="binding site" evidence="8">
    <location>
        <position position="365"/>
    </location>
    <ligand>
        <name>Mn(2+)</name>
        <dbReference type="ChEBI" id="CHEBI:29035"/>
        <label>1</label>
    </ligand>
</feature>
<dbReference type="NCBIfam" id="NF002073">
    <property type="entry name" value="PRK00913.1-2"/>
    <property type="match status" value="1"/>
</dbReference>
<dbReference type="EC" id="3.4.11.10" evidence="8"/>
<dbReference type="RefSeq" id="WP_328279710.1">
    <property type="nucleotide sequence ID" value="NZ_JARTLD010000044.1"/>
</dbReference>
<feature type="domain" description="Cytosol aminopeptidase" evidence="9">
    <location>
        <begin position="361"/>
        <end position="368"/>
    </location>
</feature>
<keyword evidence="6 8" id="KW-0378">Hydrolase</keyword>
<comment type="subcellular location">
    <subcellularLocation>
        <location evidence="8">Cytoplasm</location>
    </subcellularLocation>
</comment>
<keyword evidence="5 8" id="KW-0645">Protease</keyword>
<keyword evidence="8" id="KW-0479">Metal-binding</keyword>
<dbReference type="PRINTS" id="PR00481">
    <property type="entry name" value="LAMNOPPTDASE"/>
</dbReference>
<dbReference type="InterPro" id="IPR043472">
    <property type="entry name" value="Macro_dom-like"/>
</dbReference>
<keyword evidence="8" id="KW-0464">Manganese</keyword>
<comment type="catalytic activity">
    <reaction evidence="2 8">
        <text>Release of an N-terminal amino acid, preferentially leucine, but not glutamic or aspartic acids.</text>
        <dbReference type="EC" id="3.4.11.10"/>
    </reaction>
</comment>
<dbReference type="Proteomes" id="UP001343257">
    <property type="component" value="Unassembled WGS sequence"/>
</dbReference>
<proteinExistence type="inferred from homology"/>
<evidence type="ECO:0000313" key="10">
    <source>
        <dbReference type="EMBL" id="MED5019013.1"/>
    </source>
</evidence>
<comment type="similarity">
    <text evidence="3 8">Belongs to the peptidase M17 family.</text>
</comment>
<evidence type="ECO:0000256" key="1">
    <source>
        <dbReference type="ARBA" id="ARBA00000135"/>
    </source>
</evidence>
<dbReference type="GO" id="GO:0004177">
    <property type="term" value="F:aminopeptidase activity"/>
    <property type="evidence" value="ECO:0007669"/>
    <property type="project" value="UniProtKB-KW"/>
</dbReference>
<dbReference type="InterPro" id="IPR023042">
    <property type="entry name" value="Peptidase_M17_leu_NH2_pept"/>
</dbReference>
<dbReference type="NCBIfam" id="NF002083">
    <property type="entry name" value="PRK00913.3-5"/>
    <property type="match status" value="1"/>
</dbReference>
<evidence type="ECO:0000256" key="2">
    <source>
        <dbReference type="ARBA" id="ARBA00000967"/>
    </source>
</evidence>
<dbReference type="EMBL" id="JARTLD010000044">
    <property type="protein sequence ID" value="MED5019013.1"/>
    <property type="molecule type" value="Genomic_DNA"/>
</dbReference>
<dbReference type="Pfam" id="PF02789">
    <property type="entry name" value="Peptidase_M17_N"/>
    <property type="match status" value="1"/>
</dbReference>
<evidence type="ECO:0000256" key="5">
    <source>
        <dbReference type="ARBA" id="ARBA00022670"/>
    </source>
</evidence>
<evidence type="ECO:0000259" key="9">
    <source>
        <dbReference type="PROSITE" id="PS00631"/>
    </source>
</evidence>
<gene>
    <name evidence="8" type="primary">pepA</name>
    <name evidence="10" type="ORF">P9847_17005</name>
</gene>
<feature type="binding site" evidence="8">
    <location>
        <position position="286"/>
    </location>
    <ligand>
        <name>Mn(2+)</name>
        <dbReference type="ChEBI" id="CHEBI:29035"/>
        <label>2</label>
    </ligand>
</feature>
<feature type="binding site" evidence="8">
    <location>
        <position position="365"/>
    </location>
    <ligand>
        <name>Mn(2+)</name>
        <dbReference type="ChEBI" id="CHEBI:29035"/>
        <label>2</label>
    </ligand>
</feature>